<organism evidence="2 3">
    <name type="scientific">Tenuibacillus multivorans</name>
    <dbReference type="NCBI Taxonomy" id="237069"/>
    <lineage>
        <taxon>Bacteria</taxon>
        <taxon>Bacillati</taxon>
        <taxon>Bacillota</taxon>
        <taxon>Bacilli</taxon>
        <taxon>Bacillales</taxon>
        <taxon>Bacillaceae</taxon>
        <taxon>Tenuibacillus</taxon>
    </lineage>
</organism>
<gene>
    <name evidence="2" type="ORF">SAMN05216498_1518</name>
</gene>
<dbReference type="EMBL" id="FNIG01000003">
    <property type="protein sequence ID" value="SDN15986.1"/>
    <property type="molecule type" value="Genomic_DNA"/>
</dbReference>
<evidence type="ECO:0000313" key="2">
    <source>
        <dbReference type="EMBL" id="SDN15986.1"/>
    </source>
</evidence>
<dbReference type="OrthoDB" id="2438315at2"/>
<name>A0A1G9Z5T1_9BACI</name>
<protein>
    <recommendedName>
        <fullName evidence="4">SurA N-terminal domain-containing protein</fullName>
    </recommendedName>
</protein>
<dbReference type="STRING" id="237069.SAMN05216498_1518"/>
<dbReference type="InterPro" id="IPR027304">
    <property type="entry name" value="Trigger_fact/SurA_dom_sf"/>
</dbReference>
<dbReference type="Proteomes" id="UP000199334">
    <property type="component" value="Unassembled WGS sequence"/>
</dbReference>
<evidence type="ECO:0000313" key="3">
    <source>
        <dbReference type="Proteomes" id="UP000199334"/>
    </source>
</evidence>
<dbReference type="PROSITE" id="PS51257">
    <property type="entry name" value="PROKAR_LIPOPROTEIN"/>
    <property type="match status" value="1"/>
</dbReference>
<reference evidence="2 3" key="1">
    <citation type="submission" date="2016-10" db="EMBL/GenBank/DDBJ databases">
        <authorList>
            <person name="de Groot N.N."/>
        </authorList>
    </citation>
    <scope>NUCLEOTIDE SEQUENCE [LARGE SCALE GENOMIC DNA]</scope>
    <source>
        <strain evidence="2 3">CGMCC 1.3442</strain>
    </source>
</reference>
<proteinExistence type="predicted"/>
<accession>A0A1G9Z5T1</accession>
<dbReference type="RefSeq" id="WP_093856011.1">
    <property type="nucleotide sequence ID" value="NZ_BJVZ01000011.1"/>
</dbReference>
<evidence type="ECO:0000256" key="1">
    <source>
        <dbReference type="SAM" id="SignalP"/>
    </source>
</evidence>
<sequence length="180" mass="20864">MRKLLIILSLLIIASCSNDQTYENEDVVAIVRGKEITMGDLRFRSEATDKVLLENIDEFLTEEVIIQEAKEIGLDVSEEVEKQMGVFGRYPSENNNTKKANEIKAFSEKQAKRFDMDVEEYYQEYHERTVERSAYINGYINEMLGDIQDAPDKDQYAKDADALIDELLKEYEDEIETLID</sequence>
<dbReference type="SUPFAM" id="SSF109998">
    <property type="entry name" value="Triger factor/SurA peptide-binding domain-like"/>
    <property type="match status" value="1"/>
</dbReference>
<feature type="chain" id="PRO_5038368175" description="SurA N-terminal domain-containing protein" evidence="1">
    <location>
        <begin position="20"/>
        <end position="180"/>
    </location>
</feature>
<dbReference type="AlphaFoldDB" id="A0A1G9Z5T1"/>
<feature type="signal peptide" evidence="1">
    <location>
        <begin position="1"/>
        <end position="19"/>
    </location>
</feature>
<keyword evidence="3" id="KW-1185">Reference proteome</keyword>
<evidence type="ECO:0008006" key="4">
    <source>
        <dbReference type="Google" id="ProtNLM"/>
    </source>
</evidence>
<keyword evidence="1" id="KW-0732">Signal</keyword>